<dbReference type="Proteomes" id="UP000010445">
    <property type="component" value="Unassembled WGS sequence"/>
</dbReference>
<dbReference type="EMBL" id="AMEM01000017">
    <property type="protein sequence ID" value="EKX90617.1"/>
    <property type="molecule type" value="Genomic_DNA"/>
</dbReference>
<reference evidence="1 2" key="1">
    <citation type="submission" date="2012-05" db="EMBL/GenBank/DDBJ databases">
        <authorList>
            <person name="Weinstock G."/>
            <person name="Sodergren E."/>
            <person name="Lobos E.A."/>
            <person name="Fulton L."/>
            <person name="Fulton R."/>
            <person name="Courtney L."/>
            <person name="Fronick C."/>
            <person name="O'Laughlin M."/>
            <person name="Godfrey J."/>
            <person name="Wilson R.M."/>
            <person name="Miner T."/>
            <person name="Farmer C."/>
            <person name="Delehaunty K."/>
            <person name="Cordes M."/>
            <person name="Minx P."/>
            <person name="Tomlinson C."/>
            <person name="Chen J."/>
            <person name="Wollam A."/>
            <person name="Pepin K.H."/>
            <person name="Bhonagiri V."/>
            <person name="Zhang X."/>
            <person name="Suruliraj S."/>
            <person name="Warren W."/>
            <person name="Mitreva M."/>
            <person name="Mardis E.R."/>
            <person name="Wilson R.K."/>
        </authorList>
    </citation>
    <scope>NUCLEOTIDE SEQUENCE [LARGE SCALE GENOMIC DNA]</scope>
    <source>
        <strain evidence="1 2">F0235</strain>
    </source>
</reference>
<name>L1MH91_9CORY</name>
<dbReference type="AlphaFoldDB" id="L1MH91"/>
<accession>L1MH91</accession>
<protein>
    <submittedName>
        <fullName evidence="1">Uncharacterized protein</fullName>
    </submittedName>
</protein>
<evidence type="ECO:0000313" key="1">
    <source>
        <dbReference type="EMBL" id="EKX90617.1"/>
    </source>
</evidence>
<gene>
    <name evidence="1" type="ORF">HMPREF9997_01112</name>
</gene>
<keyword evidence="2" id="KW-1185">Reference proteome</keyword>
<proteinExistence type="predicted"/>
<evidence type="ECO:0000313" key="2">
    <source>
        <dbReference type="Proteomes" id="UP000010445"/>
    </source>
</evidence>
<organism evidence="1 2">
    <name type="scientific">Corynebacterium durum F0235</name>
    <dbReference type="NCBI Taxonomy" id="1035195"/>
    <lineage>
        <taxon>Bacteria</taxon>
        <taxon>Bacillati</taxon>
        <taxon>Actinomycetota</taxon>
        <taxon>Actinomycetes</taxon>
        <taxon>Mycobacteriales</taxon>
        <taxon>Corynebacteriaceae</taxon>
        <taxon>Corynebacterium</taxon>
    </lineage>
</organism>
<sequence length="48" mass="5553">MTDFIVCDFFVNRAGQHHIYHPLDSMVLAFTCVTNEIEVLFVAKVDYC</sequence>
<dbReference type="PATRIC" id="fig|1035195.3.peg.995"/>
<dbReference type="HOGENOM" id="CLU_3151753_0_0_11"/>
<comment type="caution">
    <text evidence="1">The sequence shown here is derived from an EMBL/GenBank/DDBJ whole genome shotgun (WGS) entry which is preliminary data.</text>
</comment>